<evidence type="ECO:0000256" key="2">
    <source>
        <dbReference type="ARBA" id="ARBA00022490"/>
    </source>
</evidence>
<dbReference type="FunFam" id="1.20.5.5270:FF:000002">
    <property type="entry name" value="Lon protease homolog"/>
    <property type="match status" value="1"/>
</dbReference>
<dbReference type="FunFam" id="3.40.50.300:FF:000021">
    <property type="entry name" value="Lon protease homolog"/>
    <property type="match status" value="1"/>
</dbReference>
<dbReference type="Proteomes" id="UP000886005">
    <property type="component" value="Unassembled WGS sequence"/>
</dbReference>
<protein>
    <recommendedName>
        <fullName evidence="10 11">Lon protease</fullName>
        <ecNumber evidence="10 11">3.4.21.53</ecNumber>
    </recommendedName>
    <alternativeName>
        <fullName evidence="10">ATP-dependent protease La</fullName>
    </alternativeName>
</protein>
<dbReference type="InterPro" id="IPR027543">
    <property type="entry name" value="Lon_bac"/>
</dbReference>
<feature type="domain" description="Lon proteolytic" evidence="15">
    <location>
        <begin position="596"/>
        <end position="777"/>
    </location>
</feature>
<keyword evidence="5 10" id="KW-0378">Hydrolase</keyword>
<dbReference type="Gene3D" id="3.30.230.10">
    <property type="match status" value="1"/>
</dbReference>
<dbReference type="InterPro" id="IPR046336">
    <property type="entry name" value="Lon_prtase_N_sf"/>
</dbReference>
<dbReference type="GO" id="GO:0005524">
    <property type="term" value="F:ATP binding"/>
    <property type="evidence" value="ECO:0007669"/>
    <property type="project" value="UniProtKB-UniRule"/>
</dbReference>
<comment type="subcellular location">
    <subcellularLocation>
        <location evidence="1 10 11">Cytoplasm</location>
    </subcellularLocation>
</comment>
<comment type="similarity">
    <text evidence="10 11 14">Belongs to the peptidase S16 family.</text>
</comment>
<dbReference type="PANTHER" id="PTHR10046">
    <property type="entry name" value="ATP DEPENDENT LON PROTEASE FAMILY MEMBER"/>
    <property type="match status" value="1"/>
</dbReference>
<feature type="active site" evidence="10 12">
    <location>
        <position position="683"/>
    </location>
</feature>
<dbReference type="EC" id="3.4.21.53" evidence="10 11"/>
<evidence type="ECO:0000259" key="15">
    <source>
        <dbReference type="PROSITE" id="PS51786"/>
    </source>
</evidence>
<comment type="catalytic activity">
    <reaction evidence="9 10 11 14">
        <text>Hydrolysis of proteins in presence of ATP.</text>
        <dbReference type="EC" id="3.4.21.53"/>
    </reaction>
</comment>
<dbReference type="InterPro" id="IPR054594">
    <property type="entry name" value="Lon_lid"/>
</dbReference>
<comment type="subunit">
    <text evidence="10 11">Homohexamer. Organized in a ring with a central cavity.</text>
</comment>
<accession>A0A7V1PUU2</accession>
<evidence type="ECO:0000256" key="13">
    <source>
        <dbReference type="PIRSR" id="PIRSR001174-2"/>
    </source>
</evidence>
<dbReference type="InterPro" id="IPR003959">
    <property type="entry name" value="ATPase_AAA_core"/>
</dbReference>
<dbReference type="GO" id="GO:0004252">
    <property type="term" value="F:serine-type endopeptidase activity"/>
    <property type="evidence" value="ECO:0007669"/>
    <property type="project" value="UniProtKB-UniRule"/>
</dbReference>
<dbReference type="PROSITE" id="PS51786">
    <property type="entry name" value="LON_PROTEOLYTIC"/>
    <property type="match status" value="1"/>
</dbReference>
<dbReference type="SUPFAM" id="SSF88697">
    <property type="entry name" value="PUA domain-like"/>
    <property type="match status" value="1"/>
</dbReference>
<dbReference type="EMBL" id="DRLD01000255">
    <property type="protein sequence ID" value="HED10845.1"/>
    <property type="molecule type" value="Genomic_DNA"/>
</dbReference>
<dbReference type="InterPro" id="IPR015947">
    <property type="entry name" value="PUA-like_sf"/>
</dbReference>
<dbReference type="PRINTS" id="PR00830">
    <property type="entry name" value="ENDOLAPTASE"/>
</dbReference>
<dbReference type="SUPFAM" id="SSF52540">
    <property type="entry name" value="P-loop containing nucleoside triphosphate hydrolases"/>
    <property type="match status" value="1"/>
</dbReference>
<dbReference type="InterPro" id="IPR008269">
    <property type="entry name" value="Lon_proteolytic"/>
</dbReference>
<sequence length="777" mass="87819">MKVKTKPRKNGFESYRTLPLKDLVVFPNMVVPLIVGRKASLIAIEAAVEEDKMILLLAQKDPGKDDVAARDLYRTGVVARILQLIRLPNGLVKILVEGIFRARINTLNKKAGYFKATVNHLEPVANLTEEDEAKKRRLVTLFRQYVKYNDDLPDEVLFTFNHVADIQRLTDFIATYVDVGIEEKQKILETPDLSVCVERLTAILQKEISILSLKSDLDEKVRDQMVKSQRNYYLQEQLRVIRDELGEDEPFSSEAEGLRKRLEKAGLPEPVMDKAMEELRRFEKIPPMSPESNVLRTYLEWLSDVPWSRETQDNYDIRRVQEILDEDHAGLKKPKERIVEYIATLKRVRNIRGSILCFIGPPGVGKTSLGKSIARAIDREFVRIALGGISDEAEIRGHRRTYIGALPGKIVQGMKRAGTVNPVFLLDEIDKLSSDYRGDPASALLEVLDPEQNSHFVDHYLEVEYDLSRVLFILTANSAADIPDALYDRLEVVEMPGYHDADKMLIARNYILKKALKNHGLSPKELRIDKAVFEKIIREYTAEPGVRALEREINKICRRAVVEIGKEEVTKLHVTTGNLSDFLGEPHYALTTIVRAGETGVALGLAWTAMGGDVLPIEVNLLPGKDKLTLTGKLGEVMQESAQVAISFLRSRARKYGISSDFINKYEIHIHLPEGAIPKEGPSAGITLTTALLSALKRRKFPKSHAMTGEITLRGKVLEIGGLNEKLLAAQRLKIKNVFLPEANRKDIKEIDASIIENMELHFVKHYDEIFEALFEK</sequence>
<dbReference type="Pfam" id="PF00004">
    <property type="entry name" value="AAA"/>
    <property type="match status" value="1"/>
</dbReference>
<evidence type="ECO:0000256" key="1">
    <source>
        <dbReference type="ARBA" id="ARBA00004496"/>
    </source>
</evidence>
<evidence type="ECO:0000313" key="17">
    <source>
        <dbReference type="EMBL" id="HED10845.1"/>
    </source>
</evidence>
<dbReference type="HAMAP" id="MF_01973">
    <property type="entry name" value="lon_bact"/>
    <property type="match status" value="1"/>
</dbReference>
<dbReference type="Gene3D" id="1.10.8.60">
    <property type="match status" value="1"/>
</dbReference>
<evidence type="ECO:0000256" key="3">
    <source>
        <dbReference type="ARBA" id="ARBA00022670"/>
    </source>
</evidence>
<dbReference type="Gene3D" id="1.20.5.5270">
    <property type="match status" value="1"/>
</dbReference>
<dbReference type="InterPro" id="IPR027417">
    <property type="entry name" value="P-loop_NTPase"/>
</dbReference>
<proteinExistence type="evidence at transcript level"/>
<dbReference type="GO" id="GO:0005737">
    <property type="term" value="C:cytoplasm"/>
    <property type="evidence" value="ECO:0007669"/>
    <property type="project" value="UniProtKB-SubCell"/>
</dbReference>
<keyword evidence="6 10" id="KW-0720">Serine protease</keyword>
<evidence type="ECO:0000256" key="10">
    <source>
        <dbReference type="HAMAP-Rule" id="MF_01973"/>
    </source>
</evidence>
<evidence type="ECO:0000256" key="4">
    <source>
        <dbReference type="ARBA" id="ARBA00022741"/>
    </source>
</evidence>
<evidence type="ECO:0000256" key="5">
    <source>
        <dbReference type="ARBA" id="ARBA00022801"/>
    </source>
</evidence>
<gene>
    <name evidence="10 17" type="primary">lon</name>
    <name evidence="17" type="ORF">ENJ10_09175</name>
</gene>
<keyword evidence="2 10" id="KW-0963">Cytoplasm</keyword>
<dbReference type="AlphaFoldDB" id="A0A7V1PUU2"/>
<dbReference type="InterPro" id="IPR004815">
    <property type="entry name" value="Lon_bac/euk-typ"/>
</dbReference>
<dbReference type="NCBIfam" id="TIGR00763">
    <property type="entry name" value="lon"/>
    <property type="match status" value="1"/>
</dbReference>
<dbReference type="Pfam" id="PF05362">
    <property type="entry name" value="Lon_C"/>
    <property type="match status" value="1"/>
</dbReference>
<dbReference type="InterPro" id="IPR020568">
    <property type="entry name" value="Ribosomal_Su5_D2-typ_SF"/>
</dbReference>
<evidence type="ECO:0000256" key="11">
    <source>
        <dbReference type="PIRNR" id="PIRNR001174"/>
    </source>
</evidence>
<evidence type="ECO:0000259" key="16">
    <source>
        <dbReference type="PROSITE" id="PS51787"/>
    </source>
</evidence>
<keyword evidence="3 10" id="KW-0645">Protease</keyword>
<dbReference type="Pfam" id="PF22667">
    <property type="entry name" value="Lon_lid"/>
    <property type="match status" value="1"/>
</dbReference>
<dbReference type="CDD" id="cd19500">
    <property type="entry name" value="RecA-like_Lon"/>
    <property type="match status" value="1"/>
</dbReference>
<dbReference type="GO" id="GO:0034605">
    <property type="term" value="P:cellular response to heat"/>
    <property type="evidence" value="ECO:0007669"/>
    <property type="project" value="UniProtKB-UniRule"/>
</dbReference>
<evidence type="ECO:0000256" key="9">
    <source>
        <dbReference type="ARBA" id="ARBA00050665"/>
    </source>
</evidence>
<dbReference type="InterPro" id="IPR003593">
    <property type="entry name" value="AAA+_ATPase"/>
</dbReference>
<comment type="induction">
    <text evidence="10">By heat shock.</text>
</comment>
<dbReference type="SMART" id="SM00382">
    <property type="entry name" value="AAA"/>
    <property type="match status" value="1"/>
</dbReference>
<evidence type="ECO:0000256" key="12">
    <source>
        <dbReference type="PIRSR" id="PIRSR001174-1"/>
    </source>
</evidence>
<dbReference type="SMART" id="SM00464">
    <property type="entry name" value="LON"/>
    <property type="match status" value="1"/>
</dbReference>
<dbReference type="Pfam" id="PF02190">
    <property type="entry name" value="LON_substr_bdg"/>
    <property type="match status" value="1"/>
</dbReference>
<dbReference type="PIRSF" id="PIRSF001174">
    <property type="entry name" value="Lon_proteas"/>
    <property type="match status" value="1"/>
</dbReference>
<feature type="active site" evidence="10 12">
    <location>
        <position position="726"/>
    </location>
</feature>
<evidence type="ECO:0000256" key="6">
    <source>
        <dbReference type="ARBA" id="ARBA00022825"/>
    </source>
</evidence>
<dbReference type="Gene3D" id="3.40.50.300">
    <property type="entry name" value="P-loop containing nucleotide triphosphate hydrolases"/>
    <property type="match status" value="1"/>
</dbReference>
<evidence type="ECO:0000256" key="7">
    <source>
        <dbReference type="ARBA" id="ARBA00022840"/>
    </source>
</evidence>
<dbReference type="Gene3D" id="2.30.130.40">
    <property type="entry name" value="LON domain-like"/>
    <property type="match status" value="1"/>
</dbReference>
<dbReference type="GO" id="GO:0016887">
    <property type="term" value="F:ATP hydrolysis activity"/>
    <property type="evidence" value="ECO:0007669"/>
    <property type="project" value="UniProtKB-UniRule"/>
</dbReference>
<organism evidence="17">
    <name type="scientific">Caldithrix abyssi</name>
    <dbReference type="NCBI Taxonomy" id="187145"/>
    <lineage>
        <taxon>Bacteria</taxon>
        <taxon>Pseudomonadati</taxon>
        <taxon>Calditrichota</taxon>
        <taxon>Calditrichia</taxon>
        <taxon>Calditrichales</taxon>
        <taxon>Calditrichaceae</taxon>
        <taxon>Caldithrix</taxon>
    </lineage>
</organism>
<keyword evidence="4 10" id="KW-0547">Nucleotide-binding</keyword>
<comment type="function">
    <text evidence="10">ATP-dependent serine protease that mediates the selective degradation of mutant and abnormal proteins as well as certain short-lived regulatory proteins. Required for cellular homeostasis and for survival from DNA damage and developmental changes induced by stress. Degrades polypeptides processively to yield small peptide fragments that are 5 to 10 amino acids long. Binds to DNA in a double-stranded, site-specific manner.</text>
</comment>
<evidence type="ECO:0000256" key="8">
    <source>
        <dbReference type="ARBA" id="ARBA00023016"/>
    </source>
</evidence>
<name>A0A7V1PUU2_CALAY</name>
<dbReference type="GO" id="GO:0004176">
    <property type="term" value="F:ATP-dependent peptidase activity"/>
    <property type="evidence" value="ECO:0007669"/>
    <property type="project" value="UniProtKB-UniRule"/>
</dbReference>
<dbReference type="GO" id="GO:0043565">
    <property type="term" value="F:sequence-specific DNA binding"/>
    <property type="evidence" value="ECO:0007669"/>
    <property type="project" value="UniProtKB-UniRule"/>
</dbReference>
<reference evidence="17" key="1">
    <citation type="journal article" date="2020" name="mSystems">
        <title>Genome- and Community-Level Interaction Insights into Carbon Utilization and Element Cycling Functions of Hydrothermarchaeota in Hydrothermal Sediment.</title>
        <authorList>
            <person name="Zhou Z."/>
            <person name="Liu Y."/>
            <person name="Xu W."/>
            <person name="Pan J."/>
            <person name="Luo Z.H."/>
            <person name="Li M."/>
        </authorList>
    </citation>
    <scope>NUCLEOTIDE SEQUENCE [LARGE SCALE GENOMIC DNA]</scope>
    <source>
        <strain evidence="17">HyVt-456</strain>
    </source>
</reference>
<comment type="caution">
    <text evidence="17">The sequence shown here is derived from an EMBL/GenBank/DDBJ whole genome shotgun (WGS) entry which is preliminary data.</text>
</comment>
<dbReference type="PROSITE" id="PS51787">
    <property type="entry name" value="LON_N"/>
    <property type="match status" value="1"/>
</dbReference>
<feature type="binding site" evidence="10 13">
    <location>
        <begin position="360"/>
        <end position="367"/>
    </location>
    <ligand>
        <name>ATP</name>
        <dbReference type="ChEBI" id="CHEBI:30616"/>
    </ligand>
</feature>
<feature type="domain" description="Lon N-terminal" evidence="16">
    <location>
        <begin position="15"/>
        <end position="208"/>
    </location>
</feature>
<evidence type="ECO:0000256" key="14">
    <source>
        <dbReference type="PROSITE-ProRule" id="PRU01122"/>
    </source>
</evidence>
<dbReference type="InterPro" id="IPR003111">
    <property type="entry name" value="Lon_prtase_N"/>
</dbReference>
<dbReference type="GO" id="GO:0006515">
    <property type="term" value="P:protein quality control for misfolded or incompletely synthesized proteins"/>
    <property type="evidence" value="ECO:0007669"/>
    <property type="project" value="UniProtKB-UniRule"/>
</dbReference>
<dbReference type="InterPro" id="IPR027065">
    <property type="entry name" value="Lon_Prtase"/>
</dbReference>
<dbReference type="SUPFAM" id="SSF54211">
    <property type="entry name" value="Ribosomal protein S5 domain 2-like"/>
    <property type="match status" value="1"/>
</dbReference>
<keyword evidence="8 10" id="KW-0346">Stress response</keyword>
<dbReference type="Gene3D" id="1.20.58.1480">
    <property type="match status" value="1"/>
</dbReference>
<keyword evidence="7 10" id="KW-0067">ATP-binding</keyword>
<dbReference type="InterPro" id="IPR014721">
    <property type="entry name" value="Ribsml_uS5_D2-typ_fold_subgr"/>
</dbReference>